<dbReference type="Proteomes" id="UP001209570">
    <property type="component" value="Unassembled WGS sequence"/>
</dbReference>
<accession>A0AAD5LDA9</accession>
<dbReference type="InterPro" id="IPR027417">
    <property type="entry name" value="P-loop_NTPase"/>
</dbReference>
<dbReference type="GO" id="GO:0016887">
    <property type="term" value="F:ATP hydrolysis activity"/>
    <property type="evidence" value="ECO:0007669"/>
    <property type="project" value="InterPro"/>
</dbReference>
<dbReference type="PANTHER" id="PTHR23070">
    <property type="entry name" value="BCS1 AAA-TYPE ATPASE"/>
    <property type="match status" value="1"/>
</dbReference>
<keyword evidence="1" id="KW-0547">Nucleotide-binding</keyword>
<feature type="transmembrane region" description="Helical" evidence="2">
    <location>
        <begin position="87"/>
        <end position="106"/>
    </location>
</feature>
<evidence type="ECO:0000256" key="2">
    <source>
        <dbReference type="SAM" id="Phobius"/>
    </source>
</evidence>
<dbReference type="Gene3D" id="3.40.50.300">
    <property type="entry name" value="P-loop containing nucleotide triphosphate hydrolases"/>
    <property type="match status" value="1"/>
</dbReference>
<dbReference type="InterPro" id="IPR003960">
    <property type="entry name" value="ATPase_AAA_CS"/>
</dbReference>
<feature type="transmembrane region" description="Helical" evidence="2">
    <location>
        <begin position="47"/>
        <end position="67"/>
    </location>
</feature>
<dbReference type="InterPro" id="IPR003959">
    <property type="entry name" value="ATPase_AAA_core"/>
</dbReference>
<dbReference type="GO" id="GO:0005524">
    <property type="term" value="F:ATP binding"/>
    <property type="evidence" value="ECO:0007669"/>
    <property type="project" value="UniProtKB-KW"/>
</dbReference>
<comment type="caution">
    <text evidence="4">The sequence shown here is derived from an EMBL/GenBank/DDBJ whole genome shotgun (WGS) entry which is preliminary data.</text>
</comment>
<keyword evidence="2" id="KW-0812">Transmembrane</keyword>
<dbReference type="AlphaFoldDB" id="A0AAD5LDA9"/>
<keyword evidence="5" id="KW-1185">Reference proteome</keyword>
<sequence length="662" mass="75949">MINATIERVRHTWNRHVVEIMQLRTILEVALQTVQARQMSDHVSSRWINRFFVLTLVSNCWFVPFIHSALRYRSRAVVELTQTLVDAALDMAYSMVLPLALFVPYYRIYDLERHTFPWDLFYDDSWYVSAVTEMRYIFVTSWVDFLGKMQNLIISHCPELEMPPAVRSLEKLTVLKIYNSTIMRWDDSAALTATSHSSLQSIYFPLVNFSAFPDGLSSPDFPPSVWDIEFSSCNLTTLPENLETAWKAVSLLIMERNPAMRQVPSVLGRLLSLYALLLGGNGIEFVPDDLFASSTFDQLNLAANPLQRLPATIGTWFSSAFAIFPLTNISRYLEALLYIGVPLVTQLAFSPDLLQRLFRRAKALTASREYVFRSIESRTTYSKWSVQNYSSNYNYQRLLQRAISTYLADIMSLDAGDVTYQLMDMPVEPGIYFRQVVYGNGENDDENDQDTSTLKTVSVVFQFKSDLPNGTQLIDRLVRKALIRYQRAELNLSGLLNVLDGVIDCPGRIVIMTTNHPEKLDPALIRPGRVNKKLLLSYMPPTQIVLMLEHYFATTLTRDQRWTVAGELAGLKVTPAEVEELCAEHWTVDDVLQALRKWARTPRWRLLVARYGLLVLGAAVRAYQQYLYDVWFFAQRMNELRAYARGNRKTVDTDPDVVGYLP</sequence>
<dbReference type="SUPFAM" id="SSF52540">
    <property type="entry name" value="P-loop containing nucleoside triphosphate hydrolases"/>
    <property type="match status" value="1"/>
</dbReference>
<keyword evidence="1" id="KW-0067">ATP-binding</keyword>
<feature type="transmembrane region" description="Helical" evidence="2">
    <location>
        <begin position="604"/>
        <end position="623"/>
    </location>
</feature>
<dbReference type="Pfam" id="PF00004">
    <property type="entry name" value="AAA"/>
    <property type="match status" value="1"/>
</dbReference>
<gene>
    <name evidence="4" type="ORF">P43SY_007234</name>
</gene>
<dbReference type="InterPro" id="IPR032675">
    <property type="entry name" value="LRR_dom_sf"/>
</dbReference>
<dbReference type="SUPFAM" id="SSF52058">
    <property type="entry name" value="L domain-like"/>
    <property type="match status" value="1"/>
</dbReference>
<feature type="domain" description="ATPase AAA-type core" evidence="3">
    <location>
        <begin position="488"/>
        <end position="537"/>
    </location>
</feature>
<keyword evidence="2" id="KW-1133">Transmembrane helix</keyword>
<dbReference type="Gene3D" id="3.80.10.10">
    <property type="entry name" value="Ribonuclease Inhibitor"/>
    <property type="match status" value="1"/>
</dbReference>
<keyword evidence="2" id="KW-0472">Membrane</keyword>
<dbReference type="EMBL" id="JAKCXM010000271">
    <property type="protein sequence ID" value="KAJ0396995.1"/>
    <property type="molecule type" value="Genomic_DNA"/>
</dbReference>
<comment type="similarity">
    <text evidence="1">Belongs to the AAA ATPase family.</text>
</comment>
<evidence type="ECO:0000313" key="4">
    <source>
        <dbReference type="EMBL" id="KAJ0396995.1"/>
    </source>
</evidence>
<proteinExistence type="inferred from homology"/>
<name>A0AAD5LDA9_PYTIN</name>
<dbReference type="InterPro" id="IPR050747">
    <property type="entry name" value="Mitochondrial_chaperone_BCS1"/>
</dbReference>
<evidence type="ECO:0000313" key="5">
    <source>
        <dbReference type="Proteomes" id="UP001209570"/>
    </source>
</evidence>
<reference evidence="4" key="1">
    <citation type="submission" date="2021-12" db="EMBL/GenBank/DDBJ databases">
        <title>Prjna785345.</title>
        <authorList>
            <person name="Rujirawat T."/>
            <person name="Krajaejun T."/>
        </authorList>
    </citation>
    <scope>NUCLEOTIDE SEQUENCE</scope>
    <source>
        <strain evidence="4">Pi057C3</strain>
    </source>
</reference>
<protein>
    <recommendedName>
        <fullName evidence="3">ATPase AAA-type core domain-containing protein</fullName>
    </recommendedName>
</protein>
<evidence type="ECO:0000256" key="1">
    <source>
        <dbReference type="RuleBase" id="RU003651"/>
    </source>
</evidence>
<dbReference type="PROSITE" id="PS00674">
    <property type="entry name" value="AAA"/>
    <property type="match status" value="1"/>
</dbReference>
<organism evidence="4 5">
    <name type="scientific">Pythium insidiosum</name>
    <name type="common">Pythiosis disease agent</name>
    <dbReference type="NCBI Taxonomy" id="114742"/>
    <lineage>
        <taxon>Eukaryota</taxon>
        <taxon>Sar</taxon>
        <taxon>Stramenopiles</taxon>
        <taxon>Oomycota</taxon>
        <taxon>Peronosporomycetes</taxon>
        <taxon>Pythiales</taxon>
        <taxon>Pythiaceae</taxon>
        <taxon>Pythium</taxon>
    </lineage>
</organism>
<evidence type="ECO:0000259" key="3">
    <source>
        <dbReference type="Pfam" id="PF00004"/>
    </source>
</evidence>